<reference evidence="2" key="1">
    <citation type="submission" date="2020-07" db="EMBL/GenBank/DDBJ databases">
        <title>Multicomponent nature underlies the extraordinary mechanical properties of spider dragline silk.</title>
        <authorList>
            <person name="Kono N."/>
            <person name="Nakamura H."/>
            <person name="Mori M."/>
            <person name="Yoshida Y."/>
            <person name="Ohtoshi R."/>
            <person name="Malay A.D."/>
            <person name="Moran D.A.P."/>
            <person name="Tomita M."/>
            <person name="Numata K."/>
            <person name="Arakawa K."/>
        </authorList>
    </citation>
    <scope>NUCLEOTIDE SEQUENCE</scope>
</reference>
<evidence type="ECO:0000259" key="1">
    <source>
        <dbReference type="Pfam" id="PF20209"/>
    </source>
</evidence>
<feature type="domain" description="DUF6570" evidence="1">
    <location>
        <begin position="81"/>
        <end position="158"/>
    </location>
</feature>
<name>A0A8X6G3A1_TRICU</name>
<keyword evidence="3" id="KW-1185">Reference proteome</keyword>
<dbReference type="Proteomes" id="UP000887116">
    <property type="component" value="Unassembled WGS sequence"/>
</dbReference>
<sequence length="163" mass="18574">MLQESRRSYKGSMTGFMQAINTFCDKICDICTKRCYPQQISKWTINLKTTLYLPNEIKQRNCLALCNRCKTHLSSKKNIAPAKSYWNNLEPGSIPEVIANSSQAEQRLISRIIPFVKIIKLSGVFGQYSFRGQAVLFAQDVFEVTENLSNMLPRTSNNARIVV</sequence>
<proteinExistence type="predicted"/>
<dbReference type="Pfam" id="PF20209">
    <property type="entry name" value="DUF6570"/>
    <property type="match status" value="1"/>
</dbReference>
<evidence type="ECO:0000313" key="3">
    <source>
        <dbReference type="Proteomes" id="UP000887116"/>
    </source>
</evidence>
<gene>
    <name evidence="2" type="primary">EVAR_53829_1</name>
    <name evidence="2" type="ORF">TNCT_627381</name>
</gene>
<dbReference type="OrthoDB" id="6425635at2759"/>
<protein>
    <recommendedName>
        <fullName evidence="1">DUF6570 domain-containing protein</fullName>
    </recommendedName>
</protein>
<evidence type="ECO:0000313" key="2">
    <source>
        <dbReference type="EMBL" id="GFQ95021.1"/>
    </source>
</evidence>
<dbReference type="AlphaFoldDB" id="A0A8X6G3A1"/>
<dbReference type="InterPro" id="IPR046700">
    <property type="entry name" value="DUF6570"/>
</dbReference>
<organism evidence="2 3">
    <name type="scientific">Trichonephila clavata</name>
    <name type="common">Joro spider</name>
    <name type="synonym">Nephila clavata</name>
    <dbReference type="NCBI Taxonomy" id="2740835"/>
    <lineage>
        <taxon>Eukaryota</taxon>
        <taxon>Metazoa</taxon>
        <taxon>Ecdysozoa</taxon>
        <taxon>Arthropoda</taxon>
        <taxon>Chelicerata</taxon>
        <taxon>Arachnida</taxon>
        <taxon>Araneae</taxon>
        <taxon>Araneomorphae</taxon>
        <taxon>Entelegynae</taxon>
        <taxon>Araneoidea</taxon>
        <taxon>Nephilidae</taxon>
        <taxon>Trichonephila</taxon>
    </lineage>
</organism>
<comment type="caution">
    <text evidence="2">The sequence shown here is derived from an EMBL/GenBank/DDBJ whole genome shotgun (WGS) entry which is preliminary data.</text>
</comment>
<accession>A0A8X6G3A1</accession>
<dbReference type="EMBL" id="BMAO01004491">
    <property type="protein sequence ID" value="GFQ95021.1"/>
    <property type="molecule type" value="Genomic_DNA"/>
</dbReference>